<dbReference type="RefSeq" id="WP_139983070.1">
    <property type="nucleotide sequence ID" value="NZ_CP041046.1"/>
</dbReference>
<dbReference type="Proteomes" id="UP000316093">
    <property type="component" value="Chromosome"/>
</dbReference>
<dbReference type="KEGG" id="lpy:FIV34_12065"/>
<organism evidence="1 2">
    <name type="scientific">Luteibacter pinisoli</name>
    <dbReference type="NCBI Taxonomy" id="2589080"/>
    <lineage>
        <taxon>Bacteria</taxon>
        <taxon>Pseudomonadati</taxon>
        <taxon>Pseudomonadota</taxon>
        <taxon>Gammaproteobacteria</taxon>
        <taxon>Lysobacterales</taxon>
        <taxon>Rhodanobacteraceae</taxon>
        <taxon>Luteibacter</taxon>
    </lineage>
</organism>
<evidence type="ECO:0000313" key="2">
    <source>
        <dbReference type="Proteomes" id="UP000316093"/>
    </source>
</evidence>
<proteinExistence type="predicted"/>
<keyword evidence="2" id="KW-1185">Reference proteome</keyword>
<evidence type="ECO:0000313" key="1">
    <source>
        <dbReference type="EMBL" id="QDE39893.1"/>
    </source>
</evidence>
<reference evidence="1 2" key="1">
    <citation type="submission" date="2019-06" db="EMBL/GenBank/DDBJ databases">
        <title>A complete genome sequence for Luteibacter pinisoli MAH-14.</title>
        <authorList>
            <person name="Baltrus D.A."/>
        </authorList>
    </citation>
    <scope>NUCLEOTIDE SEQUENCE [LARGE SCALE GENOMIC DNA]</scope>
    <source>
        <strain evidence="1 2">MAH-14</strain>
    </source>
</reference>
<protein>
    <submittedName>
        <fullName evidence="1">Uncharacterized protein</fullName>
    </submittedName>
</protein>
<dbReference type="EMBL" id="CP041046">
    <property type="protein sequence ID" value="QDE39893.1"/>
    <property type="molecule type" value="Genomic_DNA"/>
</dbReference>
<accession>A0A4Y5Z6I2</accession>
<name>A0A4Y5Z6I2_9GAMM</name>
<sequence>MGWNDHIANELTASLTDAISSGYLTSEDAGYAVAVKARDQGMGSLTTLEQDIFEFELRPLIESFEQRKIEDMGRDELERQE</sequence>
<gene>
    <name evidence="1" type="ORF">FIV34_12065</name>
</gene>
<dbReference type="OrthoDB" id="5959089at2"/>
<dbReference type="AlphaFoldDB" id="A0A4Y5Z6I2"/>